<reference evidence="3 5" key="1">
    <citation type="submission" date="2014-09" db="EMBL/GenBank/DDBJ databases">
        <authorList>
            <person name="McGinnis J.M."/>
            <person name="Wolfgang W.J."/>
        </authorList>
    </citation>
    <scope>NUCLEOTIDE SEQUENCE [LARGE SCALE GENOMIC DNA]</scope>
    <source>
        <strain evidence="3 5">JCM 14014</strain>
    </source>
</reference>
<sequence>MNRGGLAKALIGEIEFPIWQGGAGMLAFQQAEVAREFDRFMTPKPKFSGRAAGLWRVAQGSNAVVLKKIHNGGTHTGKQLGNQLDYLFSKAAAVFGNMADLDPRARTLDGDQRKAVVDQWSDEWTGDPKNGHTTHLLVSFPFDVSGERARPVVEEWCMEMFQSGLHSDGEEWAYVAALHTDRVNRHVHVVVNNRGLENGDWFFMAKDHAFNLDFMKERLVEIAAGHGMFLDKSSRLDRGVLTYGPSRAEIERAAREGREPIEARRQGRALSDALDQIQRNIDTLRSLAVVATLISDEDLARKIEAAADLLEQGGIINHRNQEIVMDLETIRNRGDLANAFGNWLDESEKDISRLPVQEQREMREELYGIASEIVRDLGDNRGAQLMRHAPRTPVYQAQMGEDRISVQDKHKVIGPDGVSEMTTQIGAAAEKAGLDPTVIQSRMETGAANAWQEREWIKADILAVADAKKIDLSSEEGRGRAAELVDTFYAAAARTISRAVPIEQEGTSDKLTRTLSAMAEAHAQHGKVEFQNDEHAARFGSDFRERYGENAMARMTAGDTKALAVDFPDAGQRRAIARAVAAAGEAHQSVGMTLAQTRQVKEKMAEQEADEHHVSRRKDLGHEL</sequence>
<dbReference type="EMBL" id="JRKN01000023">
    <property type="protein sequence ID" value="KGJ03273.1"/>
    <property type="molecule type" value="Genomic_DNA"/>
</dbReference>
<feature type="domain" description="MobA/VirD2-like nuclease" evidence="2">
    <location>
        <begin position="119"/>
        <end position="206"/>
    </location>
</feature>
<dbReference type="AlphaFoldDB" id="A0A099EZ65"/>
<dbReference type="RefSeq" id="WP_036742581.1">
    <property type="nucleotide sequence ID" value="NZ_FOJO01000020.1"/>
</dbReference>
<name>A0A099EZ65_9RHOB</name>
<reference evidence="4 6" key="3">
    <citation type="submission" date="2016-10" db="EMBL/GenBank/DDBJ databases">
        <authorList>
            <person name="de Groot N.N."/>
        </authorList>
    </citation>
    <scope>NUCLEOTIDE SEQUENCE [LARGE SCALE GENOMIC DNA]</scope>
    <source>
        <strain evidence="4 6">CGMCC 1.6117</strain>
    </source>
</reference>
<dbReference type="InterPro" id="IPR005094">
    <property type="entry name" value="Endonuclease_MobA/VirD2"/>
</dbReference>
<dbReference type="Proteomes" id="UP000029846">
    <property type="component" value="Unassembled WGS sequence"/>
</dbReference>
<evidence type="ECO:0000256" key="1">
    <source>
        <dbReference type="SAM" id="MobiDB-lite"/>
    </source>
</evidence>
<protein>
    <submittedName>
        <fullName evidence="4">Relaxase/Mobilisation nuclease domain-containing protein</fullName>
    </submittedName>
</protein>
<reference evidence="3 5" key="2">
    <citation type="submission" date="2014-10" db="EMBL/GenBank/DDBJ databases">
        <title>Paracoccus sanguinis sp. nov., isolated from clinical specimens of New York State patients.</title>
        <authorList>
            <person name="Mingle L.A."/>
            <person name="Cole J.A."/>
            <person name="Lapierre P."/>
            <person name="Musser K.A."/>
        </authorList>
    </citation>
    <scope>NUCLEOTIDE SEQUENCE [LARGE SCALE GENOMIC DNA]</scope>
    <source>
        <strain evidence="3 5">JCM 14014</strain>
    </source>
</reference>
<evidence type="ECO:0000313" key="4">
    <source>
        <dbReference type="EMBL" id="SFA58270.1"/>
    </source>
</evidence>
<organism evidence="3 5">
    <name type="scientific">Paracoccus halophilus</name>
    <dbReference type="NCBI Taxonomy" id="376733"/>
    <lineage>
        <taxon>Bacteria</taxon>
        <taxon>Pseudomonadati</taxon>
        <taxon>Pseudomonadota</taxon>
        <taxon>Alphaproteobacteria</taxon>
        <taxon>Rhodobacterales</taxon>
        <taxon>Paracoccaceae</taxon>
        <taxon>Paracoccus</taxon>
    </lineage>
</organism>
<proteinExistence type="predicted"/>
<dbReference type="EMBL" id="FOJO01000020">
    <property type="protein sequence ID" value="SFA58270.1"/>
    <property type="molecule type" value="Genomic_DNA"/>
</dbReference>
<dbReference type="STRING" id="376733.SAMN04487972_1204"/>
<evidence type="ECO:0000313" key="5">
    <source>
        <dbReference type="Proteomes" id="UP000029846"/>
    </source>
</evidence>
<dbReference type="Proteomes" id="UP000182312">
    <property type="component" value="Unassembled WGS sequence"/>
</dbReference>
<evidence type="ECO:0000313" key="6">
    <source>
        <dbReference type="Proteomes" id="UP000182312"/>
    </source>
</evidence>
<accession>A0A099EZ65</accession>
<keyword evidence="5" id="KW-1185">Reference proteome</keyword>
<evidence type="ECO:0000313" key="3">
    <source>
        <dbReference type="EMBL" id="KGJ03273.1"/>
    </source>
</evidence>
<feature type="region of interest" description="Disordered" evidence="1">
    <location>
        <begin position="601"/>
        <end position="624"/>
    </location>
</feature>
<evidence type="ECO:0000259" key="2">
    <source>
        <dbReference type="Pfam" id="PF03432"/>
    </source>
</evidence>
<dbReference type="eggNOG" id="COG3843">
    <property type="taxonomic scope" value="Bacteria"/>
</dbReference>
<dbReference type="Pfam" id="PF03432">
    <property type="entry name" value="Relaxase"/>
    <property type="match status" value="1"/>
</dbReference>
<dbReference type="OrthoDB" id="98563at2"/>
<gene>
    <name evidence="3" type="ORF">IT41_14565</name>
    <name evidence="4" type="ORF">SAMN04487972_1204</name>
</gene>